<comment type="caution">
    <text evidence="2">The sequence shown here is derived from an EMBL/GenBank/DDBJ whole genome shotgun (WGS) entry which is preliminary data.</text>
</comment>
<dbReference type="EMBL" id="JAVDWV010000006">
    <property type="protein sequence ID" value="MDR7154816.1"/>
    <property type="molecule type" value="Genomic_DNA"/>
</dbReference>
<keyword evidence="1" id="KW-0175">Coiled coil</keyword>
<protein>
    <submittedName>
        <fullName evidence="2">Uncharacterized protein</fullName>
    </submittedName>
</protein>
<evidence type="ECO:0000313" key="3">
    <source>
        <dbReference type="Proteomes" id="UP001267638"/>
    </source>
</evidence>
<evidence type="ECO:0000256" key="1">
    <source>
        <dbReference type="SAM" id="Coils"/>
    </source>
</evidence>
<accession>A0ABU1X0W1</accession>
<dbReference type="RefSeq" id="WP_310223420.1">
    <property type="nucleotide sequence ID" value="NZ_JAVDWV010000006.1"/>
</dbReference>
<organism evidence="2 3">
    <name type="scientific">Sphingobium xenophagum</name>
    <dbReference type="NCBI Taxonomy" id="121428"/>
    <lineage>
        <taxon>Bacteria</taxon>
        <taxon>Pseudomonadati</taxon>
        <taxon>Pseudomonadota</taxon>
        <taxon>Alphaproteobacteria</taxon>
        <taxon>Sphingomonadales</taxon>
        <taxon>Sphingomonadaceae</taxon>
        <taxon>Sphingobium</taxon>
    </lineage>
</organism>
<proteinExistence type="predicted"/>
<feature type="coiled-coil region" evidence="1">
    <location>
        <begin position="46"/>
        <end position="74"/>
    </location>
</feature>
<keyword evidence="3" id="KW-1185">Reference proteome</keyword>
<reference evidence="2 3" key="1">
    <citation type="submission" date="2023-07" db="EMBL/GenBank/DDBJ databases">
        <title>Sorghum-associated microbial communities from plants grown in Nebraska, USA.</title>
        <authorList>
            <person name="Schachtman D."/>
        </authorList>
    </citation>
    <scope>NUCLEOTIDE SEQUENCE [LARGE SCALE GENOMIC DNA]</scope>
    <source>
        <strain evidence="2 3">4256</strain>
    </source>
</reference>
<gene>
    <name evidence="2" type="ORF">J2W40_001631</name>
</gene>
<dbReference type="Proteomes" id="UP001267638">
    <property type="component" value="Unassembled WGS sequence"/>
</dbReference>
<evidence type="ECO:0000313" key="2">
    <source>
        <dbReference type="EMBL" id="MDR7154816.1"/>
    </source>
</evidence>
<name>A0ABU1X0W1_SPHXE</name>
<sequence>MGALGSALVGTVSLIGIVSATPVSACDMHGYGFGEADILAAIDFTGMTYKDQLAAQEEALAQYEREKAAELERARASFASRFKIEHSPPQVAQK</sequence>